<accession>A0A2K1QYW9</accession>
<organism evidence="3 4">
    <name type="scientific">Sphaceloma murrayae</name>
    <dbReference type="NCBI Taxonomy" id="2082308"/>
    <lineage>
        <taxon>Eukaryota</taxon>
        <taxon>Fungi</taxon>
        <taxon>Dikarya</taxon>
        <taxon>Ascomycota</taxon>
        <taxon>Pezizomycotina</taxon>
        <taxon>Dothideomycetes</taxon>
        <taxon>Dothideomycetidae</taxon>
        <taxon>Myriangiales</taxon>
        <taxon>Elsinoaceae</taxon>
        <taxon>Sphaceloma</taxon>
    </lineage>
</organism>
<evidence type="ECO:0000313" key="4">
    <source>
        <dbReference type="Proteomes" id="UP000243797"/>
    </source>
</evidence>
<comment type="caution">
    <text evidence="3">The sequence shown here is derived from an EMBL/GenBank/DDBJ whole genome shotgun (WGS) entry which is preliminary data.</text>
</comment>
<dbReference type="InParanoid" id="A0A2K1QYW9"/>
<feature type="region of interest" description="Disordered" evidence="1">
    <location>
        <begin position="342"/>
        <end position="406"/>
    </location>
</feature>
<feature type="compositionally biased region" description="Gly residues" evidence="1">
    <location>
        <begin position="393"/>
        <end position="406"/>
    </location>
</feature>
<feature type="compositionally biased region" description="Pro residues" evidence="1">
    <location>
        <begin position="278"/>
        <end position="301"/>
    </location>
</feature>
<name>A0A2K1QYW9_9PEZI</name>
<keyword evidence="2" id="KW-0732">Signal</keyword>
<dbReference type="AlphaFoldDB" id="A0A2K1QYW9"/>
<feature type="signal peptide" evidence="2">
    <location>
        <begin position="1"/>
        <end position="18"/>
    </location>
</feature>
<evidence type="ECO:0000256" key="2">
    <source>
        <dbReference type="SAM" id="SignalP"/>
    </source>
</evidence>
<feature type="chain" id="PRO_5014446582" evidence="2">
    <location>
        <begin position="19"/>
        <end position="406"/>
    </location>
</feature>
<feature type="compositionally biased region" description="Polar residues" evidence="1">
    <location>
        <begin position="62"/>
        <end position="72"/>
    </location>
</feature>
<feature type="compositionally biased region" description="Gly residues" evidence="1">
    <location>
        <begin position="253"/>
        <end position="262"/>
    </location>
</feature>
<sequence length="406" mass="41379">MRPFTYLTHVTLVSLAAGAAIDMTTDHAALGRRDLPAPSQSDVTHNLEDKSDRTVKPGSRLSAVNASETKTASGGDADFPYNDPLDGLGNRASTTRSARRQKYAQSSQDDTESSPTTAANEASGDVPKSLLKEPMQRAMEGNLLEAAIGLIRLERQINHGNVNIKDRNTTVESTEGKATTDKEPKPSTPESKPKPSNDVDNDSSDNRQESEKKDSADEALSEIEQSKPNPRLAKRRLGTLIGGITGKRRGSGNTPGAGGAAGGRPPPAGVPDGKMPPAGVPGSPPTANPANNLPPPPPVPGQQPGGVDPSQRGARTGALMNGAGGLGMSAAMMAPMAMQPGMMGQQAVPPTAPPAASPPTDQAMQGGAAPQGSGAAPEGSGGQTQQAPAHQTTGGGQMGGVHGGTY</sequence>
<feature type="region of interest" description="Disordered" evidence="1">
    <location>
        <begin position="31"/>
        <end position="128"/>
    </location>
</feature>
<proteinExistence type="predicted"/>
<feature type="compositionally biased region" description="Low complexity" evidence="1">
    <location>
        <begin position="358"/>
        <end position="378"/>
    </location>
</feature>
<feature type="region of interest" description="Disordered" evidence="1">
    <location>
        <begin position="164"/>
        <end position="326"/>
    </location>
</feature>
<evidence type="ECO:0000256" key="1">
    <source>
        <dbReference type="SAM" id="MobiDB-lite"/>
    </source>
</evidence>
<feature type="compositionally biased region" description="Basic and acidic residues" evidence="1">
    <location>
        <begin position="45"/>
        <end position="55"/>
    </location>
</feature>
<gene>
    <name evidence="3" type="ORF">CAC42_5677</name>
</gene>
<reference evidence="3 4" key="1">
    <citation type="submission" date="2017-06" db="EMBL/GenBank/DDBJ databases">
        <title>Draft genome sequence of a variant of Elsinoe murrayae.</title>
        <authorList>
            <person name="Cheng Q."/>
        </authorList>
    </citation>
    <scope>NUCLEOTIDE SEQUENCE [LARGE SCALE GENOMIC DNA]</scope>
    <source>
        <strain evidence="3 4">CQ-2017a</strain>
    </source>
</reference>
<keyword evidence="4" id="KW-1185">Reference proteome</keyword>
<feature type="compositionally biased region" description="Polar residues" evidence="1">
    <location>
        <begin position="103"/>
        <end position="120"/>
    </location>
</feature>
<feature type="compositionally biased region" description="Basic and acidic residues" evidence="1">
    <location>
        <begin position="164"/>
        <end position="197"/>
    </location>
</feature>
<feature type="compositionally biased region" description="Basic and acidic residues" evidence="1">
    <location>
        <begin position="204"/>
        <end position="216"/>
    </location>
</feature>
<dbReference type="EMBL" id="NKHZ01000025">
    <property type="protein sequence ID" value="PNS20227.1"/>
    <property type="molecule type" value="Genomic_DNA"/>
</dbReference>
<evidence type="ECO:0000313" key="3">
    <source>
        <dbReference type="EMBL" id="PNS20227.1"/>
    </source>
</evidence>
<dbReference type="Proteomes" id="UP000243797">
    <property type="component" value="Unassembled WGS sequence"/>
</dbReference>
<protein>
    <submittedName>
        <fullName evidence="3">Nucleoporin nup61</fullName>
    </submittedName>
</protein>